<evidence type="ECO:0000313" key="2">
    <source>
        <dbReference type="Proteomes" id="UP000745859"/>
    </source>
</evidence>
<organism evidence="1 2">
    <name type="scientific">Wenyingzhuangia heitensis</name>
    <dbReference type="NCBI Taxonomy" id="1487859"/>
    <lineage>
        <taxon>Bacteria</taxon>
        <taxon>Pseudomonadati</taxon>
        <taxon>Bacteroidota</taxon>
        <taxon>Flavobacteriia</taxon>
        <taxon>Flavobacteriales</taxon>
        <taxon>Flavobacteriaceae</taxon>
        <taxon>Wenyingzhuangia</taxon>
    </lineage>
</organism>
<feature type="non-terminal residue" evidence="1">
    <location>
        <position position="1"/>
    </location>
</feature>
<gene>
    <name evidence="1" type="ORF">FHR24_003135</name>
</gene>
<accession>A0ABX0UFJ2</accession>
<keyword evidence="2" id="KW-1185">Reference proteome</keyword>
<dbReference type="Proteomes" id="UP000745859">
    <property type="component" value="Unassembled WGS sequence"/>
</dbReference>
<reference evidence="1 2" key="1">
    <citation type="submission" date="2020-03" db="EMBL/GenBank/DDBJ databases">
        <title>Genomic Encyclopedia of Type Strains, Phase IV (KMG-IV): sequencing the most valuable type-strain genomes for metagenomic binning, comparative biology and taxonomic classification.</title>
        <authorList>
            <person name="Goeker M."/>
        </authorList>
    </citation>
    <scope>NUCLEOTIDE SEQUENCE [LARGE SCALE GENOMIC DNA]</scope>
    <source>
        <strain evidence="1 2">DSM 101599</strain>
    </source>
</reference>
<protein>
    <submittedName>
        <fullName evidence="1">Uncharacterized protein</fullName>
    </submittedName>
</protein>
<evidence type="ECO:0000313" key="1">
    <source>
        <dbReference type="EMBL" id="NIJ46640.1"/>
    </source>
</evidence>
<comment type="caution">
    <text evidence="1">The sequence shown here is derived from an EMBL/GenBank/DDBJ whole genome shotgun (WGS) entry which is preliminary data.</text>
</comment>
<proteinExistence type="predicted"/>
<dbReference type="RefSeq" id="WP_167191118.1">
    <property type="nucleotide sequence ID" value="NZ_JAASQL010000020.1"/>
</dbReference>
<sequence length="88" mass="9446">AVFAFALSFNTSVITDSNISLAELVNINNANAEDDYENGDGASGFLGEAVMHSVCHTVTVGGGPVPGSYSYQDCHDEWQCDGWFGWCY</sequence>
<dbReference type="EMBL" id="JAASQL010000020">
    <property type="protein sequence ID" value="NIJ46640.1"/>
    <property type="molecule type" value="Genomic_DNA"/>
</dbReference>
<name>A0ABX0UFJ2_9FLAO</name>